<evidence type="ECO:0000313" key="9">
    <source>
        <dbReference type="Proteomes" id="UP001141806"/>
    </source>
</evidence>
<dbReference type="SMART" id="SM00856">
    <property type="entry name" value="PMEI"/>
    <property type="match status" value="1"/>
</dbReference>
<name>A0A9Q0KZY3_9MAGN</name>
<comment type="similarity">
    <text evidence="2">In the N-terminal section; belongs to the PMEI family.</text>
</comment>
<comment type="pathway">
    <text evidence="1">Glycan metabolism; pectin degradation; 2-dehydro-3-deoxy-D-gluconate from pectin: step 1/5.</text>
</comment>
<protein>
    <recommendedName>
        <fullName evidence="7">Pectinesterase inhibitor domain-containing protein</fullName>
    </recommendedName>
</protein>
<comment type="caution">
    <text evidence="8">The sequence shown here is derived from an EMBL/GenBank/DDBJ whole genome shotgun (WGS) entry which is preliminary data.</text>
</comment>
<dbReference type="EMBL" id="JAMYWD010000002">
    <property type="protein sequence ID" value="KAJ4979863.1"/>
    <property type="molecule type" value="Genomic_DNA"/>
</dbReference>
<organism evidence="8 9">
    <name type="scientific">Protea cynaroides</name>
    <dbReference type="NCBI Taxonomy" id="273540"/>
    <lineage>
        <taxon>Eukaryota</taxon>
        <taxon>Viridiplantae</taxon>
        <taxon>Streptophyta</taxon>
        <taxon>Embryophyta</taxon>
        <taxon>Tracheophyta</taxon>
        <taxon>Spermatophyta</taxon>
        <taxon>Magnoliopsida</taxon>
        <taxon>Proteales</taxon>
        <taxon>Proteaceae</taxon>
        <taxon>Protea</taxon>
    </lineage>
</organism>
<keyword evidence="4" id="KW-0378">Hydrolase</keyword>
<feature type="domain" description="Pectinesterase inhibitor" evidence="7">
    <location>
        <begin position="30"/>
        <end position="161"/>
    </location>
</feature>
<sequence>MATSPIFHPTPLFLILLGFSLSLSLPNLPQSSKLIEPETVCSSTPHPTFCKSLFTPNKPCNILHYFHSSAHISLSTTRKFLNLLNRYRNRSSFSIEAVNSINTLSIFRAHDVQSLLSAILTNQKTCFDSLNSTALMPWSVKNGLHVPLSTGTKMYSVSLALFTHGWVKNQNKAIPERNLLKTTTGNVPVREKVIVRQDEKGDFTTINDAVAAAPNGTSLSDGYFVIYVVAGVYAEYVTIDKNKTYIMMIGDGINQTVITGRTTFNSATLG</sequence>
<dbReference type="SUPFAM" id="SSF51126">
    <property type="entry name" value="Pectin lyase-like"/>
    <property type="match status" value="1"/>
</dbReference>
<evidence type="ECO:0000259" key="7">
    <source>
        <dbReference type="SMART" id="SM00856"/>
    </source>
</evidence>
<keyword evidence="6" id="KW-0732">Signal</keyword>
<dbReference type="InterPro" id="IPR012334">
    <property type="entry name" value="Pectin_lyas_fold"/>
</dbReference>
<dbReference type="Gene3D" id="2.160.20.10">
    <property type="entry name" value="Single-stranded right-handed beta-helix, Pectin lyase-like"/>
    <property type="match status" value="1"/>
</dbReference>
<dbReference type="GO" id="GO:0030599">
    <property type="term" value="F:pectinesterase activity"/>
    <property type="evidence" value="ECO:0007669"/>
    <property type="project" value="InterPro"/>
</dbReference>
<dbReference type="Pfam" id="PF01095">
    <property type="entry name" value="Pectinesterase"/>
    <property type="match status" value="1"/>
</dbReference>
<evidence type="ECO:0000256" key="4">
    <source>
        <dbReference type="ARBA" id="ARBA00022801"/>
    </source>
</evidence>
<dbReference type="InterPro" id="IPR011050">
    <property type="entry name" value="Pectin_lyase_fold/virulence"/>
</dbReference>
<dbReference type="Pfam" id="PF04043">
    <property type="entry name" value="PMEI"/>
    <property type="match status" value="1"/>
</dbReference>
<dbReference type="PANTHER" id="PTHR31707">
    <property type="entry name" value="PECTINESTERASE"/>
    <property type="match status" value="1"/>
</dbReference>
<dbReference type="InterPro" id="IPR035513">
    <property type="entry name" value="Invertase/methylesterase_inhib"/>
</dbReference>
<feature type="signal peptide" evidence="6">
    <location>
        <begin position="1"/>
        <end position="24"/>
    </location>
</feature>
<evidence type="ECO:0000256" key="1">
    <source>
        <dbReference type="ARBA" id="ARBA00005184"/>
    </source>
</evidence>
<accession>A0A9Q0KZY3</accession>
<evidence type="ECO:0000256" key="5">
    <source>
        <dbReference type="ARBA" id="ARBA00023085"/>
    </source>
</evidence>
<evidence type="ECO:0000256" key="3">
    <source>
        <dbReference type="ARBA" id="ARBA00007786"/>
    </source>
</evidence>
<evidence type="ECO:0000313" key="8">
    <source>
        <dbReference type="EMBL" id="KAJ4979863.1"/>
    </source>
</evidence>
<dbReference type="CDD" id="cd15798">
    <property type="entry name" value="PMEI-like_3"/>
    <property type="match status" value="1"/>
</dbReference>
<dbReference type="AlphaFoldDB" id="A0A9Q0KZY3"/>
<proteinExistence type="inferred from homology"/>
<gene>
    <name evidence="8" type="ORF">NE237_010643</name>
</gene>
<dbReference type="InterPro" id="IPR000070">
    <property type="entry name" value="Pectinesterase_cat"/>
</dbReference>
<evidence type="ECO:0000256" key="2">
    <source>
        <dbReference type="ARBA" id="ARBA00006027"/>
    </source>
</evidence>
<evidence type="ECO:0000256" key="6">
    <source>
        <dbReference type="SAM" id="SignalP"/>
    </source>
</evidence>
<comment type="similarity">
    <text evidence="3">In the C-terminal section; belongs to the pectinesterase family.</text>
</comment>
<dbReference type="Proteomes" id="UP001141806">
    <property type="component" value="Unassembled WGS sequence"/>
</dbReference>
<keyword evidence="5" id="KW-0063">Aspartyl esterase</keyword>
<dbReference type="SUPFAM" id="SSF101148">
    <property type="entry name" value="Plant invertase/pectin methylesterase inhibitor"/>
    <property type="match status" value="1"/>
</dbReference>
<dbReference type="GO" id="GO:0004857">
    <property type="term" value="F:enzyme inhibitor activity"/>
    <property type="evidence" value="ECO:0007669"/>
    <property type="project" value="InterPro"/>
</dbReference>
<dbReference type="Gene3D" id="1.20.140.40">
    <property type="entry name" value="Invertase/pectin methylesterase inhibitor family protein"/>
    <property type="match status" value="1"/>
</dbReference>
<reference evidence="8" key="1">
    <citation type="journal article" date="2023" name="Plant J.">
        <title>The genome of the king protea, Protea cynaroides.</title>
        <authorList>
            <person name="Chang J."/>
            <person name="Duong T.A."/>
            <person name="Schoeman C."/>
            <person name="Ma X."/>
            <person name="Roodt D."/>
            <person name="Barker N."/>
            <person name="Li Z."/>
            <person name="Van de Peer Y."/>
            <person name="Mizrachi E."/>
        </authorList>
    </citation>
    <scope>NUCLEOTIDE SEQUENCE</scope>
    <source>
        <tissue evidence="8">Young leaves</tissue>
    </source>
</reference>
<dbReference type="OrthoDB" id="2019149at2759"/>
<dbReference type="GO" id="GO:0042545">
    <property type="term" value="P:cell wall modification"/>
    <property type="evidence" value="ECO:0007669"/>
    <property type="project" value="InterPro"/>
</dbReference>
<feature type="chain" id="PRO_5040106374" description="Pectinesterase inhibitor domain-containing protein" evidence="6">
    <location>
        <begin position="25"/>
        <end position="270"/>
    </location>
</feature>
<dbReference type="InterPro" id="IPR006501">
    <property type="entry name" value="Pectinesterase_inhib_dom"/>
</dbReference>
<keyword evidence="9" id="KW-1185">Reference proteome</keyword>